<sequence length="255" mass="28928">MGKAAARCFMLAPEDATVAQAVRWAQVVAEGGDANLARNVMTRIPISTHPDGESVWQSVIQFLVRNQPIRSEEVHAIVNFIVEQRFTPARITVGPWMGDLPIAPTINLGGWSLRRMRRWMTNWRTDLPNEMPQPENLRPNRNPWQGAGYQPFKKSDGDAIWQLVELCTANELRIEGGIMKHCVGGYAGYCRRGISSIWSLRCHRGSKMQRIATIEVHPKEHRVVQVKSTSNQSPPHHAMELIREWAKREGIVLLK</sequence>
<name>A0ABY1PX86_9BACT</name>
<protein>
    <submittedName>
        <fullName evidence="1">PcfJ-like protein</fullName>
    </submittedName>
</protein>
<dbReference type="InterPro" id="IPR025586">
    <property type="entry name" value="PcfJ"/>
</dbReference>
<reference evidence="1 2" key="1">
    <citation type="submission" date="2017-05" db="EMBL/GenBank/DDBJ databases">
        <authorList>
            <person name="Varghese N."/>
            <person name="Submissions S."/>
        </authorList>
    </citation>
    <scope>NUCLEOTIDE SEQUENCE [LARGE SCALE GENOMIC DNA]</scope>
    <source>
        <strain evidence="1 2">DSM 25457</strain>
    </source>
</reference>
<comment type="caution">
    <text evidence="1">The sequence shown here is derived from an EMBL/GenBank/DDBJ whole genome shotgun (WGS) entry which is preliminary data.</text>
</comment>
<organism evidence="1 2">
    <name type="scientific">Neorhodopirellula lusitana</name>
    <dbReference type="NCBI Taxonomy" id="445327"/>
    <lineage>
        <taxon>Bacteria</taxon>
        <taxon>Pseudomonadati</taxon>
        <taxon>Planctomycetota</taxon>
        <taxon>Planctomycetia</taxon>
        <taxon>Pirellulales</taxon>
        <taxon>Pirellulaceae</taxon>
        <taxon>Neorhodopirellula</taxon>
    </lineage>
</organism>
<dbReference type="EMBL" id="FXUG01000003">
    <property type="protein sequence ID" value="SMP51848.1"/>
    <property type="molecule type" value="Genomic_DNA"/>
</dbReference>
<dbReference type="Proteomes" id="UP001158067">
    <property type="component" value="Unassembled WGS sequence"/>
</dbReference>
<proteinExistence type="predicted"/>
<dbReference type="Pfam" id="PF14284">
    <property type="entry name" value="PcfJ"/>
    <property type="match status" value="1"/>
</dbReference>
<accession>A0ABY1PX86</accession>
<gene>
    <name evidence="1" type="ORF">SAMN06265222_103363</name>
</gene>
<evidence type="ECO:0000313" key="2">
    <source>
        <dbReference type="Proteomes" id="UP001158067"/>
    </source>
</evidence>
<keyword evidence="2" id="KW-1185">Reference proteome</keyword>
<evidence type="ECO:0000313" key="1">
    <source>
        <dbReference type="EMBL" id="SMP51848.1"/>
    </source>
</evidence>